<dbReference type="Gene3D" id="3.90.1680.10">
    <property type="entry name" value="SOS response associated peptidase-like"/>
    <property type="match status" value="1"/>
</dbReference>
<evidence type="ECO:0000313" key="2">
    <source>
        <dbReference type="Proteomes" id="UP000018896"/>
    </source>
</evidence>
<accession>W4QVR0</accession>
<keyword evidence="2" id="KW-1185">Reference proteome</keyword>
<dbReference type="InterPro" id="IPR003738">
    <property type="entry name" value="SRAP"/>
</dbReference>
<reference evidence="1 2" key="1">
    <citation type="journal article" date="2014" name="Genome Announc.">
        <title>Draft Genome Sequences of Three Alkaliphilic Bacillus Strains, Bacillus wakoensis JCM 9140T, Bacillus akibai JCM 9157T, and Bacillus hemicellulosilyticus JCM 9152T.</title>
        <authorList>
            <person name="Yuki M."/>
            <person name="Oshima K."/>
            <person name="Suda W."/>
            <person name="Oshida Y."/>
            <person name="Kitamura K."/>
            <person name="Iida T."/>
            <person name="Hattori M."/>
            <person name="Ohkuma M."/>
        </authorList>
    </citation>
    <scope>NUCLEOTIDE SEQUENCE [LARGE SCALE GENOMIC DNA]</scope>
    <source>
        <strain evidence="1 2">JCM 9157</strain>
    </source>
</reference>
<dbReference type="Pfam" id="PF02586">
    <property type="entry name" value="SRAP"/>
    <property type="match status" value="1"/>
</dbReference>
<sequence length="51" mass="6061">MMQRNLIPPWAKDVKIGSKLTNATAETVDEKTNFKQAFIRRHCLDFKRWIL</sequence>
<comment type="caution">
    <text evidence="1">The sequence shown here is derived from an EMBL/GenBank/DDBJ whole genome shotgun (WGS) entry which is preliminary data.</text>
</comment>
<dbReference type="Proteomes" id="UP000018896">
    <property type="component" value="Unassembled WGS sequence"/>
</dbReference>
<proteinExistence type="predicted"/>
<dbReference type="EMBL" id="BAUV01000029">
    <property type="protein sequence ID" value="GAE36186.1"/>
    <property type="molecule type" value="Genomic_DNA"/>
</dbReference>
<evidence type="ECO:0000313" key="1">
    <source>
        <dbReference type="EMBL" id="GAE36186.1"/>
    </source>
</evidence>
<dbReference type="GO" id="GO:0003697">
    <property type="term" value="F:single-stranded DNA binding"/>
    <property type="evidence" value="ECO:0007669"/>
    <property type="project" value="InterPro"/>
</dbReference>
<dbReference type="InterPro" id="IPR036590">
    <property type="entry name" value="SRAP-like"/>
</dbReference>
<gene>
    <name evidence="1" type="ORF">JCM9157_3339</name>
</gene>
<dbReference type="SUPFAM" id="SSF143081">
    <property type="entry name" value="BB1717-like"/>
    <property type="match status" value="1"/>
</dbReference>
<protein>
    <submittedName>
        <fullName evidence="1">Uncharacterized protein</fullName>
    </submittedName>
</protein>
<dbReference type="AlphaFoldDB" id="W4QVR0"/>
<name>W4QVR0_HALA3</name>
<organism evidence="1 2">
    <name type="scientific">Halalkalibacter akibai (strain ATCC 43226 / DSM 21942 / CIP 109018 / JCM 9157 / 1139)</name>
    <name type="common">Bacillus akibai</name>
    <dbReference type="NCBI Taxonomy" id="1236973"/>
    <lineage>
        <taxon>Bacteria</taxon>
        <taxon>Bacillati</taxon>
        <taxon>Bacillota</taxon>
        <taxon>Bacilli</taxon>
        <taxon>Bacillales</taxon>
        <taxon>Bacillaceae</taxon>
        <taxon>Halalkalibacter</taxon>
    </lineage>
</organism>
<dbReference type="GO" id="GO:0106300">
    <property type="term" value="P:protein-DNA covalent cross-linking repair"/>
    <property type="evidence" value="ECO:0007669"/>
    <property type="project" value="InterPro"/>
</dbReference>